<dbReference type="EMBL" id="NKXO01000012">
    <property type="protein sequence ID" value="PKQ70039.1"/>
    <property type="molecule type" value="Genomic_DNA"/>
</dbReference>
<evidence type="ECO:0000256" key="1">
    <source>
        <dbReference type="SAM" id="Phobius"/>
    </source>
</evidence>
<feature type="transmembrane region" description="Helical" evidence="1">
    <location>
        <begin position="12"/>
        <end position="34"/>
    </location>
</feature>
<feature type="domain" description="Gliding motility protein GldL-like N-terminal" evidence="2">
    <location>
        <begin position="20"/>
        <end position="82"/>
    </location>
</feature>
<evidence type="ECO:0000313" key="3">
    <source>
        <dbReference type="EMBL" id="PKQ70039.1"/>
    </source>
</evidence>
<protein>
    <submittedName>
        <fullName evidence="3">Gliding motility-associated protein GldL</fullName>
    </submittedName>
</protein>
<keyword evidence="1" id="KW-0472">Membrane</keyword>
<keyword evidence="1" id="KW-1133">Transmembrane helix</keyword>
<dbReference type="NCBIfam" id="TIGR03513">
    <property type="entry name" value="GldL_gliding"/>
    <property type="match status" value="1"/>
</dbReference>
<sequence length="268" mass="28322">MAYKVLSAKEKFYTYIVPKIVGVGASIVILGALFKLMHWPGAAFMLIAGLGTEAVIFFLYAFMPIDPPKTDPDWDKMVQSLAGLGGGPQKDEKLVAKLAAIEAQIANAITPDAVNSFGNGMKQLSDSVSKMTAIGDASVATAEYAKNVKLATNTLTEMNKNLSTSVGAVAELAKASTDAKAYHAQIQTLTKTLSSLNAAYEMELQDSKKFSEALSKYYGGMTKLIEGVVETAKDAEGLKGQLSGLTTNLTALNKVYGAMLTAMKGAQA</sequence>
<evidence type="ECO:0000259" key="2">
    <source>
        <dbReference type="Pfam" id="PF22827"/>
    </source>
</evidence>
<proteinExistence type="predicted"/>
<dbReference type="AlphaFoldDB" id="A0A2N3II74"/>
<gene>
    <name evidence="3" type="ORF">Rain11_0976</name>
</gene>
<comment type="caution">
    <text evidence="3">The sequence shown here is derived from an EMBL/GenBank/DDBJ whole genome shotgun (WGS) entry which is preliminary data.</text>
</comment>
<keyword evidence="1" id="KW-0812">Transmembrane</keyword>
<name>A0A2N3II74_9BACT</name>
<accession>A0A2N3II74</accession>
<dbReference type="Proteomes" id="UP000233387">
    <property type="component" value="Unassembled WGS sequence"/>
</dbReference>
<dbReference type="InterPro" id="IPR019852">
    <property type="entry name" value="Motility-assoc_prot_GldL"/>
</dbReference>
<dbReference type="InterPro" id="IPR055087">
    <property type="entry name" value="GldL-like_N"/>
</dbReference>
<dbReference type="Pfam" id="PF22827">
    <property type="entry name" value="GldL_N"/>
    <property type="match status" value="1"/>
</dbReference>
<evidence type="ECO:0000313" key="4">
    <source>
        <dbReference type="Proteomes" id="UP000233387"/>
    </source>
</evidence>
<keyword evidence="4" id="KW-1185">Reference proteome</keyword>
<organism evidence="3 4">
    <name type="scientific">Raineya orbicola</name>
    <dbReference type="NCBI Taxonomy" id="2016530"/>
    <lineage>
        <taxon>Bacteria</taxon>
        <taxon>Pseudomonadati</taxon>
        <taxon>Bacteroidota</taxon>
        <taxon>Cytophagia</taxon>
        <taxon>Cytophagales</taxon>
        <taxon>Raineyaceae</taxon>
        <taxon>Raineya</taxon>
    </lineage>
</organism>
<reference evidence="3 4" key="1">
    <citation type="submission" date="2017-06" db="EMBL/GenBank/DDBJ databases">
        <title>Raineya orbicola gen. nov., sp. nov. a slightly thermophilic bacterium of the phylum Bacteroidetes and the description of Raineyaceae fam. nov.</title>
        <authorList>
            <person name="Albuquerque L."/>
            <person name="Polonia A.R.M."/>
            <person name="Barroso C."/>
            <person name="Froufe H.J.C."/>
            <person name="Lage O."/>
            <person name="Lobo-Da-Cunha A."/>
            <person name="Egas C."/>
            <person name="Da Costa M.S."/>
        </authorList>
    </citation>
    <scope>NUCLEOTIDE SEQUENCE [LARGE SCALE GENOMIC DNA]</scope>
    <source>
        <strain evidence="3 4">SPSPC-11</strain>
    </source>
</reference>
<dbReference type="RefSeq" id="WP_101358240.1">
    <property type="nucleotide sequence ID" value="NZ_NKXO01000012.1"/>
</dbReference>
<dbReference type="OrthoDB" id="1466660at2"/>
<feature type="transmembrane region" description="Helical" evidence="1">
    <location>
        <begin position="40"/>
        <end position="62"/>
    </location>
</feature>